<dbReference type="Gene3D" id="3.40.50.300">
    <property type="entry name" value="P-loop containing nucleotide triphosphate hydrolases"/>
    <property type="match status" value="1"/>
</dbReference>
<keyword evidence="2" id="KW-0067">ATP-binding</keyword>
<name>A0A6C0I2N8_9ZZZZ</name>
<accession>A0A6C0I2N8</accession>
<evidence type="ECO:0000256" key="1">
    <source>
        <dbReference type="ARBA" id="ARBA00022741"/>
    </source>
</evidence>
<dbReference type="EMBL" id="MN740074">
    <property type="protein sequence ID" value="QHT86616.1"/>
    <property type="molecule type" value="Genomic_DNA"/>
</dbReference>
<reference evidence="4" key="1">
    <citation type="journal article" date="2020" name="Nature">
        <title>Giant virus diversity and host interactions through global metagenomics.</title>
        <authorList>
            <person name="Schulz F."/>
            <person name="Roux S."/>
            <person name="Paez-Espino D."/>
            <person name="Jungbluth S."/>
            <person name="Walsh D.A."/>
            <person name="Denef V.J."/>
            <person name="McMahon K.D."/>
            <person name="Konstantinidis K.T."/>
            <person name="Eloe-Fadrosh E.A."/>
            <person name="Kyrpides N.C."/>
            <person name="Woyke T."/>
        </authorList>
    </citation>
    <scope>NUCLEOTIDE SEQUENCE</scope>
    <source>
        <strain evidence="4">GVMAG-M-3300023184-186</strain>
    </source>
</reference>
<evidence type="ECO:0000256" key="2">
    <source>
        <dbReference type="ARBA" id="ARBA00022840"/>
    </source>
</evidence>
<dbReference type="GO" id="GO:0005524">
    <property type="term" value="F:ATP binding"/>
    <property type="evidence" value="ECO:0007669"/>
    <property type="project" value="UniProtKB-KW"/>
</dbReference>
<dbReference type="InterPro" id="IPR010488">
    <property type="entry name" value="Zeta_toxin_domain"/>
</dbReference>
<dbReference type="InterPro" id="IPR027417">
    <property type="entry name" value="P-loop_NTPase"/>
</dbReference>
<protein>
    <recommendedName>
        <fullName evidence="3">Zeta toxin domain-containing protein</fullName>
    </recommendedName>
</protein>
<feature type="domain" description="Zeta toxin" evidence="3">
    <location>
        <begin position="47"/>
        <end position="197"/>
    </location>
</feature>
<organism evidence="4">
    <name type="scientific">viral metagenome</name>
    <dbReference type="NCBI Taxonomy" id="1070528"/>
    <lineage>
        <taxon>unclassified sequences</taxon>
        <taxon>metagenomes</taxon>
        <taxon>organismal metagenomes</taxon>
    </lineage>
</organism>
<evidence type="ECO:0000259" key="3">
    <source>
        <dbReference type="Pfam" id="PF06414"/>
    </source>
</evidence>
<dbReference type="SUPFAM" id="SSF52540">
    <property type="entry name" value="P-loop containing nucleoside triphosphate hydrolases"/>
    <property type="match status" value="1"/>
</dbReference>
<dbReference type="GO" id="GO:0016301">
    <property type="term" value="F:kinase activity"/>
    <property type="evidence" value="ECO:0007669"/>
    <property type="project" value="InterPro"/>
</dbReference>
<keyword evidence="1" id="KW-0547">Nucleotide-binding</keyword>
<dbReference type="AlphaFoldDB" id="A0A6C0I2N8"/>
<dbReference type="Pfam" id="PF06414">
    <property type="entry name" value="Zeta_toxin"/>
    <property type="match status" value="1"/>
</dbReference>
<sequence>MDKLKNKTKNNIRWISNPSDLCPTPTNEHINEYINIIYKNITKGKMPSIKQCPQLIFPIGAPGAGKSTIIEHLIEHHSDIKYSNYVQFDVDKLLDYLPIGENIRNIPDINGNRTNIGYASGWKECMDKLSKTSLIQLVIGRLLKANYNLILNMHYPNIIIDAQLNGYFCILVYVLVSKTVATKRVKERATELGRMFSIKGENIYGWVQSIDFMLNDYKEKAVWYSLWADRFVVVNNNSNKFPEKKDFKIIISNPNTNWKAHIKKIYNLIFKF</sequence>
<evidence type="ECO:0000313" key="4">
    <source>
        <dbReference type="EMBL" id="QHT86616.1"/>
    </source>
</evidence>
<proteinExistence type="predicted"/>